<dbReference type="Proteomes" id="UP000738402">
    <property type="component" value="Unassembled WGS sequence"/>
</dbReference>
<accession>A0AAN6D8H4</accession>
<organism evidence="2 3">
    <name type="scientific">Ogataea haglerorum</name>
    <dbReference type="NCBI Taxonomy" id="1937702"/>
    <lineage>
        <taxon>Eukaryota</taxon>
        <taxon>Fungi</taxon>
        <taxon>Dikarya</taxon>
        <taxon>Ascomycota</taxon>
        <taxon>Saccharomycotina</taxon>
        <taxon>Pichiomycetes</taxon>
        <taxon>Pichiales</taxon>
        <taxon>Pichiaceae</taxon>
        <taxon>Ogataea</taxon>
    </lineage>
</organism>
<name>A0AAN6D8H4_9ASCO</name>
<feature type="compositionally biased region" description="Polar residues" evidence="1">
    <location>
        <begin position="254"/>
        <end position="279"/>
    </location>
</feature>
<feature type="compositionally biased region" description="Basic and acidic residues" evidence="1">
    <location>
        <begin position="188"/>
        <end position="199"/>
    </location>
</feature>
<evidence type="ECO:0000313" key="3">
    <source>
        <dbReference type="Proteomes" id="UP000738402"/>
    </source>
</evidence>
<gene>
    <name evidence="2" type="ORF">KL933_001941</name>
</gene>
<comment type="caution">
    <text evidence="2">The sequence shown here is derived from an EMBL/GenBank/DDBJ whole genome shotgun (WGS) entry which is preliminary data.</text>
</comment>
<sequence>MRVTKKGRKEEAMATKQDRDLADGSGLASPAFSYDSSSSASFGRLGNSEQADSGIGSVRTRDSSIELESSFLVMPVNRPSQISSKGPPSYAKKIWKINKFKTDDAEKQSKIIQDAQNLVLNDSSAKTNKHGFRKTNVKPKVNKEGTPKEFLFVNCTPTAAAESLADEHEKKATAGPRRVSRLFGGRPLKKDKESKEPDSRPQAVKTEVQEEVPNGLMPFSNSAPSVFVGAESSKRSSLRKFCSRKPKGEIHQPGDSSSAATPSEYSLTPKSVTGNSNAPYTPITPILSTSSSVTSMVSSATPQPEYFTGYGQYPTPFTMSATVGARDRSDSGNSIYQSLQNKQLLQSPMVNTPSQHGDDESGTTYDELVEVSPVSTSVTKKMKTLRRSNSIVSVISLSSQSQYAPSSLSSGGYYGLGAAFSPSNAVSGFSSNRVAPRARSSNSAVPNTTQKYPLIKTLSHQNTQYAYPTAPENAHSAASQSHFNAQFTNHPEYIPFTQQQHLDAYFEASHSPQETSHPYALTMEELKKQHDDLIQQHHSLFYSFGPIEQDHIPLAQYGAPVTSVYSSAPLGHLDSTFTAKSASDPSKTQTGLDQESFDLYSFIDGDGHRN</sequence>
<feature type="region of interest" description="Disordered" evidence="1">
    <location>
        <begin position="1"/>
        <end position="60"/>
    </location>
</feature>
<evidence type="ECO:0000256" key="1">
    <source>
        <dbReference type="SAM" id="MobiDB-lite"/>
    </source>
</evidence>
<feature type="compositionally biased region" description="Low complexity" evidence="1">
    <location>
        <begin position="28"/>
        <end position="41"/>
    </location>
</feature>
<evidence type="ECO:0000313" key="2">
    <source>
        <dbReference type="EMBL" id="KAG7728708.1"/>
    </source>
</evidence>
<feature type="region of interest" description="Disordered" evidence="1">
    <location>
        <begin position="164"/>
        <end position="223"/>
    </location>
</feature>
<feature type="compositionally biased region" description="Basic and acidic residues" evidence="1">
    <location>
        <begin position="8"/>
        <end position="22"/>
    </location>
</feature>
<protein>
    <submittedName>
        <fullName evidence="2">Uncharacterized protein</fullName>
    </submittedName>
</protein>
<dbReference type="EMBL" id="JAHLUH010000004">
    <property type="protein sequence ID" value="KAG7728708.1"/>
    <property type="molecule type" value="Genomic_DNA"/>
</dbReference>
<reference evidence="2" key="1">
    <citation type="journal article" date="2021" name="G3 (Bethesda)">
        <title>Genomic diversity, chromosomal rearrangements, and interspecies hybridization in the ogataea polymorpha species complex.</title>
        <authorList>
            <person name="Hanson S.J."/>
            <person name="Cinneide E.O."/>
            <person name="Salzberg L.I."/>
            <person name="Wolfe K.H."/>
            <person name="McGowan J."/>
            <person name="Fitzpatrick D.A."/>
            <person name="Matlin K."/>
        </authorList>
    </citation>
    <scope>NUCLEOTIDE SEQUENCE</scope>
    <source>
        <strain evidence="2">83-405-1</strain>
    </source>
</reference>
<dbReference type="AlphaFoldDB" id="A0AAN6D8H4"/>
<feature type="region of interest" description="Disordered" evidence="1">
    <location>
        <begin position="244"/>
        <end position="279"/>
    </location>
</feature>
<proteinExistence type="predicted"/>